<protein>
    <submittedName>
        <fullName evidence="1">Uncharacterized protein</fullName>
    </submittedName>
</protein>
<name>A0AAD6YB35_9AGAR</name>
<evidence type="ECO:0000313" key="1">
    <source>
        <dbReference type="EMBL" id="KAJ7200123.1"/>
    </source>
</evidence>
<comment type="caution">
    <text evidence="1">The sequence shown here is derived from an EMBL/GenBank/DDBJ whole genome shotgun (WGS) entry which is preliminary data.</text>
</comment>
<sequence>AFNFGPNVWTYKHRDILNVPFGWCAVTAMGDFDARTGGHLVLWDLKLVVEFPHAATILLPSATIAHSNIPVAANETRASFTQYTPGGLLRYVDNGFRTERELQEEDPAEYARLDALKEKRWELGIGLLSTIDELLEPVDTA</sequence>
<reference evidence="1" key="1">
    <citation type="submission" date="2023-03" db="EMBL/GenBank/DDBJ databases">
        <title>Massive genome expansion in bonnet fungi (Mycena s.s.) driven by repeated elements and novel gene families across ecological guilds.</title>
        <authorList>
            <consortium name="Lawrence Berkeley National Laboratory"/>
            <person name="Harder C.B."/>
            <person name="Miyauchi S."/>
            <person name="Viragh M."/>
            <person name="Kuo A."/>
            <person name="Thoen E."/>
            <person name="Andreopoulos B."/>
            <person name="Lu D."/>
            <person name="Skrede I."/>
            <person name="Drula E."/>
            <person name="Henrissat B."/>
            <person name="Morin E."/>
            <person name="Kohler A."/>
            <person name="Barry K."/>
            <person name="LaButti K."/>
            <person name="Morin E."/>
            <person name="Salamov A."/>
            <person name="Lipzen A."/>
            <person name="Mereny Z."/>
            <person name="Hegedus B."/>
            <person name="Baldrian P."/>
            <person name="Stursova M."/>
            <person name="Weitz H."/>
            <person name="Taylor A."/>
            <person name="Grigoriev I.V."/>
            <person name="Nagy L.G."/>
            <person name="Martin F."/>
            <person name="Kauserud H."/>
        </authorList>
    </citation>
    <scope>NUCLEOTIDE SEQUENCE</scope>
    <source>
        <strain evidence="1">9144</strain>
    </source>
</reference>
<evidence type="ECO:0000313" key="2">
    <source>
        <dbReference type="Proteomes" id="UP001219525"/>
    </source>
</evidence>
<dbReference type="EMBL" id="JARJCW010000064">
    <property type="protein sequence ID" value="KAJ7200123.1"/>
    <property type="molecule type" value="Genomic_DNA"/>
</dbReference>
<feature type="non-terminal residue" evidence="1">
    <location>
        <position position="1"/>
    </location>
</feature>
<dbReference type="Gene3D" id="3.60.130.30">
    <property type="match status" value="1"/>
</dbReference>
<keyword evidence="2" id="KW-1185">Reference proteome</keyword>
<dbReference type="Proteomes" id="UP001219525">
    <property type="component" value="Unassembled WGS sequence"/>
</dbReference>
<gene>
    <name evidence="1" type="ORF">GGX14DRAFT_372482</name>
</gene>
<dbReference type="AlphaFoldDB" id="A0AAD6YB35"/>
<organism evidence="1 2">
    <name type="scientific">Mycena pura</name>
    <dbReference type="NCBI Taxonomy" id="153505"/>
    <lineage>
        <taxon>Eukaryota</taxon>
        <taxon>Fungi</taxon>
        <taxon>Dikarya</taxon>
        <taxon>Basidiomycota</taxon>
        <taxon>Agaricomycotina</taxon>
        <taxon>Agaricomycetes</taxon>
        <taxon>Agaricomycetidae</taxon>
        <taxon>Agaricales</taxon>
        <taxon>Marasmiineae</taxon>
        <taxon>Mycenaceae</taxon>
        <taxon>Mycena</taxon>
    </lineage>
</organism>
<accession>A0AAD6YB35</accession>
<proteinExistence type="predicted"/>